<dbReference type="PROSITE" id="PS50943">
    <property type="entry name" value="HTH_CROC1"/>
    <property type="match status" value="1"/>
</dbReference>
<dbReference type="PANTHER" id="PTHR43236:SF1">
    <property type="entry name" value="BLL7220 PROTEIN"/>
    <property type="match status" value="1"/>
</dbReference>
<organism evidence="3 4">
    <name type="scientific">Agathobaculum faecis</name>
    <dbReference type="NCBI Taxonomy" id="2763013"/>
    <lineage>
        <taxon>Bacteria</taxon>
        <taxon>Bacillati</taxon>
        <taxon>Bacillota</taxon>
        <taxon>Clostridia</taxon>
        <taxon>Eubacteriales</taxon>
        <taxon>Butyricicoccaceae</taxon>
        <taxon>Agathobaculum</taxon>
    </lineage>
</organism>
<dbReference type="SUPFAM" id="SSF47413">
    <property type="entry name" value="lambda repressor-like DNA-binding domains"/>
    <property type="match status" value="1"/>
</dbReference>
<dbReference type="SMART" id="SM00530">
    <property type="entry name" value="HTH_XRE"/>
    <property type="match status" value="1"/>
</dbReference>
<dbReference type="InterPro" id="IPR001387">
    <property type="entry name" value="Cro/C1-type_HTH"/>
</dbReference>
<dbReference type="InterPro" id="IPR010982">
    <property type="entry name" value="Lambda_DNA-bd_dom_sf"/>
</dbReference>
<reference evidence="3" key="1">
    <citation type="submission" date="2020-08" db="EMBL/GenBank/DDBJ databases">
        <title>Genome public.</title>
        <authorList>
            <person name="Liu C."/>
            <person name="Sun Q."/>
        </authorList>
    </citation>
    <scope>NUCLEOTIDE SEQUENCE</scope>
    <source>
        <strain evidence="3">NSJ-28</strain>
    </source>
</reference>
<proteinExistence type="inferred from homology"/>
<dbReference type="GO" id="GO:0003677">
    <property type="term" value="F:DNA binding"/>
    <property type="evidence" value="ECO:0007669"/>
    <property type="project" value="InterPro"/>
</dbReference>
<evidence type="ECO:0000259" key="2">
    <source>
        <dbReference type="PROSITE" id="PS50943"/>
    </source>
</evidence>
<gene>
    <name evidence="3" type="ORF">H8S45_10345</name>
</gene>
<dbReference type="Gene3D" id="1.10.260.40">
    <property type="entry name" value="lambda repressor-like DNA-binding domains"/>
    <property type="match status" value="1"/>
</dbReference>
<comment type="similarity">
    <text evidence="1">Belongs to the short-chain fatty acyl-CoA assimilation regulator (ScfR) family.</text>
</comment>
<sequence>MIRSNLYAYPQRITEAREARKYNMTQLADLLGVTKQAVSRYELNLSHPSNSVISKMAEVLDFPERFFYKPSHAESTDSTIFFRTFKSSEATERSMIQVKCRWTSEAYSYLNRYVKMPTLNLPPVEFLINKTFLSDSDIEEIARITRQHWKLGSGPIDNLTYVMEKNGIVISGSPIDGDKTDACSMISNGTPIVFCNKNLRSACRIRFSLAHELGHILMHSHVTKDDIKNAEFLKGIESQANHFASALLLPDETFSADIRSLSLNYFVMLKEKWRTSIASMIYRCKDLELIDPNTYETMYRQLSYKRWRKVEPLDDAIPIEPPKLLKSAIEFVTEIGNISKQQIIHDFCWEIRDLVEIFGTAPSFFNEESDFRPHLQLL</sequence>
<dbReference type="Pfam" id="PF01381">
    <property type="entry name" value="HTH_3"/>
    <property type="match status" value="1"/>
</dbReference>
<dbReference type="Pfam" id="PF06114">
    <property type="entry name" value="Peptidase_M78"/>
    <property type="match status" value="1"/>
</dbReference>
<evidence type="ECO:0000256" key="1">
    <source>
        <dbReference type="ARBA" id="ARBA00007227"/>
    </source>
</evidence>
<dbReference type="RefSeq" id="WP_186950032.1">
    <property type="nucleotide sequence ID" value="NZ_JACOPL010000009.1"/>
</dbReference>
<dbReference type="AlphaFoldDB" id="A0A923LWA4"/>
<dbReference type="InterPro" id="IPR052345">
    <property type="entry name" value="Rad_response_metalloprotease"/>
</dbReference>
<name>A0A923LWA4_9FIRM</name>
<evidence type="ECO:0000313" key="3">
    <source>
        <dbReference type="EMBL" id="MBC5725853.1"/>
    </source>
</evidence>
<dbReference type="EMBL" id="JACOPL010000009">
    <property type="protein sequence ID" value="MBC5725853.1"/>
    <property type="molecule type" value="Genomic_DNA"/>
</dbReference>
<comment type="caution">
    <text evidence="3">The sequence shown here is derived from an EMBL/GenBank/DDBJ whole genome shotgun (WGS) entry which is preliminary data.</text>
</comment>
<accession>A0A923LWA4</accession>
<protein>
    <submittedName>
        <fullName evidence="3">ImmA/IrrE family metallo-endopeptidase</fullName>
    </submittedName>
</protein>
<dbReference type="InterPro" id="IPR010359">
    <property type="entry name" value="IrrE_HExxH"/>
</dbReference>
<dbReference type="Gene3D" id="1.10.10.2910">
    <property type="match status" value="1"/>
</dbReference>
<evidence type="ECO:0000313" key="4">
    <source>
        <dbReference type="Proteomes" id="UP000606499"/>
    </source>
</evidence>
<dbReference type="CDD" id="cd00093">
    <property type="entry name" value="HTH_XRE"/>
    <property type="match status" value="1"/>
</dbReference>
<feature type="domain" description="HTH cro/C1-type" evidence="2">
    <location>
        <begin position="13"/>
        <end position="67"/>
    </location>
</feature>
<dbReference type="PANTHER" id="PTHR43236">
    <property type="entry name" value="ANTITOXIN HIGA1"/>
    <property type="match status" value="1"/>
</dbReference>
<dbReference type="Proteomes" id="UP000606499">
    <property type="component" value="Unassembled WGS sequence"/>
</dbReference>
<keyword evidence="4" id="KW-1185">Reference proteome</keyword>